<dbReference type="SUPFAM" id="SSF52540">
    <property type="entry name" value="P-loop containing nucleoside triphosphate hydrolases"/>
    <property type="match status" value="1"/>
</dbReference>
<evidence type="ECO:0000256" key="1">
    <source>
        <dbReference type="ARBA" id="ARBA00022741"/>
    </source>
</evidence>
<proteinExistence type="predicted"/>
<organism evidence="8 9">
    <name type="scientific">Bacillus carboniphilus</name>
    <dbReference type="NCBI Taxonomy" id="86663"/>
    <lineage>
        <taxon>Bacteria</taxon>
        <taxon>Bacillati</taxon>
        <taxon>Bacillota</taxon>
        <taxon>Bacilli</taxon>
        <taxon>Bacillales</taxon>
        <taxon>Bacillaceae</taxon>
        <taxon>Bacillus</taxon>
    </lineage>
</organism>
<keyword evidence="2 5" id="KW-0378">Hydrolase</keyword>
<gene>
    <name evidence="8" type="primary">helD_1</name>
    <name evidence="8" type="ORF">GCM10008967_00650</name>
</gene>
<evidence type="ECO:0000256" key="3">
    <source>
        <dbReference type="ARBA" id="ARBA00022806"/>
    </source>
</evidence>
<evidence type="ECO:0000256" key="4">
    <source>
        <dbReference type="ARBA" id="ARBA00022840"/>
    </source>
</evidence>
<dbReference type="PANTHER" id="PTHR11070">
    <property type="entry name" value="UVRD / RECB / PCRA DNA HELICASE FAMILY MEMBER"/>
    <property type="match status" value="1"/>
</dbReference>
<dbReference type="Gene3D" id="3.40.50.300">
    <property type="entry name" value="P-loop containing nucleotide triphosphate hydrolases"/>
    <property type="match status" value="2"/>
</dbReference>
<comment type="caution">
    <text evidence="8">The sequence shown here is derived from an EMBL/GenBank/DDBJ whole genome shotgun (WGS) entry which is preliminary data.</text>
</comment>
<dbReference type="Gene3D" id="1.10.10.160">
    <property type="match status" value="1"/>
</dbReference>
<feature type="binding site" evidence="5">
    <location>
        <begin position="218"/>
        <end position="225"/>
    </location>
    <ligand>
        <name>ATP</name>
        <dbReference type="ChEBI" id="CHEBI:30616"/>
    </ligand>
</feature>
<dbReference type="InterPro" id="IPR013986">
    <property type="entry name" value="DExx_box_DNA_helicase_dom_sf"/>
</dbReference>
<feature type="coiled-coil region" evidence="6">
    <location>
        <begin position="373"/>
        <end position="447"/>
    </location>
</feature>
<evidence type="ECO:0000259" key="7">
    <source>
        <dbReference type="PROSITE" id="PS51198"/>
    </source>
</evidence>
<dbReference type="EMBL" id="BAAADJ010000001">
    <property type="protein sequence ID" value="GAA0314006.1"/>
    <property type="molecule type" value="Genomic_DNA"/>
</dbReference>
<sequence length="588" mass="68834">MTNKIHPDFHQEENRLGYTKKYIEYVLKAAELNQGNYKENIKQAMVDLDYLDSSLSYINILTNSKFLDMASTEFETLKRIKDKPYFARINFKKTSKNTEDVYYIGKTSLYEKETQEPIIIDWRSPVANVYYDGRLGDVSYESNDKTVNGFLSLKRQYKIEDGKLIDCQDVDLTTTDELLQDSLSGKADSRLTEIVSTIQAEQNQVIRADLNRPIIVQGAAGSGKTTIALHRISYFIYQYAEKFRPEQLMIIAPNKMFIDYISDVLPELGVDKIRQATFIDFVKECIGKKLKVVNPEQKLISFLNKEVENEKMVKWLSSFKGSLTYKKIINRYLKDIRDGMSPCEDFVLEKFRLSSGKKLHKLFIKEYKYLPFLKRKEKIQEILRADLKRKKKQALAKLEEKYEEALEQALFHMKDEVKRKKRVVSLMDQKEKRLKKIQQESKHAVKTYMSKLPKDTLLGYYKKLFLSVEQFNKYADGLLTEEQISFFVRYNQEILNKNQVEIEDLAALFYMKAKIFGIDKKLLAKNVVIDEAQDYSEFQFFALKEGLGTDMFTIVGDLAQGIHSYRGLQQWDRLKSVILITATRFYHH</sequence>
<feature type="domain" description="UvrD-like helicase ATP-binding" evidence="7">
    <location>
        <begin position="197"/>
        <end position="588"/>
    </location>
</feature>
<dbReference type="PANTHER" id="PTHR11070:SF17">
    <property type="entry name" value="DNA HELICASE IV"/>
    <property type="match status" value="1"/>
</dbReference>
<keyword evidence="1 5" id="KW-0547">Nucleotide-binding</keyword>
<keyword evidence="9" id="KW-1185">Reference proteome</keyword>
<name>A0ABN0VPJ0_9BACI</name>
<keyword evidence="6" id="KW-0175">Coiled coil</keyword>
<dbReference type="InterPro" id="IPR027417">
    <property type="entry name" value="P-loop_NTPase"/>
</dbReference>
<dbReference type="RefSeq" id="WP_343795311.1">
    <property type="nucleotide sequence ID" value="NZ_BAAADJ010000001.1"/>
</dbReference>
<reference evidence="8 9" key="1">
    <citation type="journal article" date="2019" name="Int. J. Syst. Evol. Microbiol.">
        <title>The Global Catalogue of Microorganisms (GCM) 10K type strain sequencing project: providing services to taxonomists for standard genome sequencing and annotation.</title>
        <authorList>
            <consortium name="The Broad Institute Genomics Platform"/>
            <consortium name="The Broad Institute Genome Sequencing Center for Infectious Disease"/>
            <person name="Wu L."/>
            <person name="Ma J."/>
        </authorList>
    </citation>
    <scope>NUCLEOTIDE SEQUENCE [LARGE SCALE GENOMIC DNA]</scope>
    <source>
        <strain evidence="8 9">JCM 9731</strain>
    </source>
</reference>
<dbReference type="InterPro" id="IPR014016">
    <property type="entry name" value="UvrD-like_ATP-bd"/>
</dbReference>
<dbReference type="Pfam" id="PF00580">
    <property type="entry name" value="UvrD-helicase"/>
    <property type="match status" value="1"/>
</dbReference>
<dbReference type="Proteomes" id="UP001500782">
    <property type="component" value="Unassembled WGS sequence"/>
</dbReference>
<evidence type="ECO:0000256" key="5">
    <source>
        <dbReference type="PROSITE-ProRule" id="PRU00560"/>
    </source>
</evidence>
<evidence type="ECO:0000256" key="2">
    <source>
        <dbReference type="ARBA" id="ARBA00022801"/>
    </source>
</evidence>
<protein>
    <submittedName>
        <fullName evidence="8">RNA polymerase recycling motor HelD</fullName>
    </submittedName>
</protein>
<dbReference type="InterPro" id="IPR000212">
    <property type="entry name" value="DNA_helicase_UvrD/REP"/>
</dbReference>
<evidence type="ECO:0000313" key="9">
    <source>
        <dbReference type="Proteomes" id="UP001500782"/>
    </source>
</evidence>
<evidence type="ECO:0000256" key="6">
    <source>
        <dbReference type="SAM" id="Coils"/>
    </source>
</evidence>
<evidence type="ECO:0000313" key="8">
    <source>
        <dbReference type="EMBL" id="GAA0314006.1"/>
    </source>
</evidence>
<keyword evidence="3 5" id="KW-0347">Helicase</keyword>
<keyword evidence="4 5" id="KW-0067">ATP-binding</keyword>
<accession>A0ABN0VPJ0</accession>
<dbReference type="PROSITE" id="PS51198">
    <property type="entry name" value="UVRD_HELICASE_ATP_BIND"/>
    <property type="match status" value="1"/>
</dbReference>